<accession>A0A9D9DJR9</accession>
<protein>
    <submittedName>
        <fullName evidence="9">Asp-tRNA(Asn)/Glu-tRNA(Gln) amidotransferase GatCAB subunit B</fullName>
    </submittedName>
</protein>
<dbReference type="FunFam" id="1.10.10.410:FF:000001">
    <property type="entry name" value="Aspartyl/glutamyl-tRNA(Asn/Gln) amidotransferase subunit B"/>
    <property type="match status" value="1"/>
</dbReference>
<evidence type="ECO:0000256" key="5">
    <source>
        <dbReference type="ARBA" id="ARBA00022917"/>
    </source>
</evidence>
<dbReference type="AlphaFoldDB" id="A0A9D9DJR9"/>
<keyword evidence="4" id="KW-0067">ATP-binding</keyword>
<comment type="catalytic activity">
    <reaction evidence="7">
        <text>L-glutamyl-tRNA(Gln) + L-glutamine + ATP + H2O = L-glutaminyl-tRNA(Gln) + L-glutamate + ADP + phosphate + H(+)</text>
        <dbReference type="Rhea" id="RHEA:17521"/>
        <dbReference type="Rhea" id="RHEA-COMP:9681"/>
        <dbReference type="Rhea" id="RHEA-COMP:9684"/>
        <dbReference type="ChEBI" id="CHEBI:15377"/>
        <dbReference type="ChEBI" id="CHEBI:15378"/>
        <dbReference type="ChEBI" id="CHEBI:29985"/>
        <dbReference type="ChEBI" id="CHEBI:30616"/>
        <dbReference type="ChEBI" id="CHEBI:43474"/>
        <dbReference type="ChEBI" id="CHEBI:58359"/>
        <dbReference type="ChEBI" id="CHEBI:78520"/>
        <dbReference type="ChEBI" id="CHEBI:78521"/>
        <dbReference type="ChEBI" id="CHEBI:456216"/>
    </reaction>
</comment>
<dbReference type="GO" id="GO:0070681">
    <property type="term" value="P:glutaminyl-tRNAGln biosynthesis via transamidation"/>
    <property type="evidence" value="ECO:0007669"/>
    <property type="project" value="TreeGrafter"/>
</dbReference>
<feature type="non-terminal residue" evidence="9">
    <location>
        <position position="1"/>
    </location>
</feature>
<evidence type="ECO:0000256" key="2">
    <source>
        <dbReference type="ARBA" id="ARBA00022598"/>
    </source>
</evidence>
<dbReference type="GO" id="GO:0050567">
    <property type="term" value="F:glutaminyl-tRNA synthase (glutamine-hydrolyzing) activity"/>
    <property type="evidence" value="ECO:0007669"/>
    <property type="project" value="TreeGrafter"/>
</dbReference>
<evidence type="ECO:0000256" key="1">
    <source>
        <dbReference type="ARBA" id="ARBA00011123"/>
    </source>
</evidence>
<sequence>LIKQNISPKKIKEDLGFTLISDENLITNIIKKILETNPTLKNDYKTGKTRVQGFVMGQLMKETKGKVNPAIANKLIIKELNS</sequence>
<dbReference type="SUPFAM" id="SSF89095">
    <property type="entry name" value="GatB/YqeY motif"/>
    <property type="match status" value="1"/>
</dbReference>
<keyword evidence="2" id="KW-0436">Ligase</keyword>
<dbReference type="InterPro" id="IPR017959">
    <property type="entry name" value="Asn/Gln-tRNA_amidoTrfase_suB/E"/>
</dbReference>
<dbReference type="PANTHER" id="PTHR11659">
    <property type="entry name" value="GLUTAMYL-TRNA GLN AMIDOTRANSFERASE SUBUNIT B MITOCHONDRIAL AND PROKARYOTIC PET112-RELATED"/>
    <property type="match status" value="1"/>
</dbReference>
<dbReference type="Gene3D" id="1.10.10.410">
    <property type="match status" value="1"/>
</dbReference>
<gene>
    <name evidence="9" type="ORF">IAC58_02605</name>
</gene>
<evidence type="ECO:0000256" key="3">
    <source>
        <dbReference type="ARBA" id="ARBA00022741"/>
    </source>
</evidence>
<name>A0A9D9DJR9_9BACL</name>
<comment type="catalytic activity">
    <reaction evidence="6">
        <text>L-aspartyl-tRNA(Asn) + L-glutamine + ATP + H2O = L-asparaginyl-tRNA(Asn) + L-glutamate + ADP + phosphate + 2 H(+)</text>
        <dbReference type="Rhea" id="RHEA:14513"/>
        <dbReference type="Rhea" id="RHEA-COMP:9674"/>
        <dbReference type="Rhea" id="RHEA-COMP:9677"/>
        <dbReference type="ChEBI" id="CHEBI:15377"/>
        <dbReference type="ChEBI" id="CHEBI:15378"/>
        <dbReference type="ChEBI" id="CHEBI:29985"/>
        <dbReference type="ChEBI" id="CHEBI:30616"/>
        <dbReference type="ChEBI" id="CHEBI:43474"/>
        <dbReference type="ChEBI" id="CHEBI:58359"/>
        <dbReference type="ChEBI" id="CHEBI:78515"/>
        <dbReference type="ChEBI" id="CHEBI:78516"/>
        <dbReference type="ChEBI" id="CHEBI:456216"/>
    </reaction>
</comment>
<evidence type="ECO:0000313" key="10">
    <source>
        <dbReference type="Proteomes" id="UP000823613"/>
    </source>
</evidence>
<dbReference type="GO" id="GO:0006412">
    <property type="term" value="P:translation"/>
    <property type="evidence" value="ECO:0007669"/>
    <property type="project" value="UniProtKB-KW"/>
</dbReference>
<keyword evidence="3" id="KW-0547">Nucleotide-binding</keyword>
<evidence type="ECO:0000256" key="6">
    <source>
        <dbReference type="ARBA" id="ARBA00047380"/>
    </source>
</evidence>
<dbReference type="SMART" id="SM00845">
    <property type="entry name" value="GatB_Yqey"/>
    <property type="match status" value="1"/>
</dbReference>
<dbReference type="InterPro" id="IPR023168">
    <property type="entry name" value="GatB_Yqey_C_2"/>
</dbReference>
<dbReference type="GO" id="GO:0005524">
    <property type="term" value="F:ATP binding"/>
    <property type="evidence" value="ECO:0007669"/>
    <property type="project" value="UniProtKB-KW"/>
</dbReference>
<reference evidence="9" key="1">
    <citation type="submission" date="2020-10" db="EMBL/GenBank/DDBJ databases">
        <authorList>
            <person name="Gilroy R."/>
        </authorList>
    </citation>
    <scope>NUCLEOTIDE SEQUENCE</scope>
    <source>
        <strain evidence="9">11159</strain>
    </source>
</reference>
<dbReference type="Pfam" id="PF02637">
    <property type="entry name" value="GatB_Yqey"/>
    <property type="match status" value="1"/>
</dbReference>
<evidence type="ECO:0000313" key="9">
    <source>
        <dbReference type="EMBL" id="MBO8427435.1"/>
    </source>
</evidence>
<organism evidence="9 10">
    <name type="scientific">Candidatus Onthovivens merdipullorum</name>
    <dbReference type="NCBI Taxonomy" id="2840889"/>
    <lineage>
        <taxon>Bacteria</taxon>
        <taxon>Bacillati</taxon>
        <taxon>Bacillota</taxon>
        <taxon>Bacilli</taxon>
        <taxon>Bacillales</taxon>
        <taxon>Candidatus Onthovivens</taxon>
    </lineage>
</organism>
<dbReference type="EMBL" id="JADIMY010000055">
    <property type="protein sequence ID" value="MBO8427435.1"/>
    <property type="molecule type" value="Genomic_DNA"/>
</dbReference>
<dbReference type="InterPro" id="IPR003789">
    <property type="entry name" value="Asn/Gln_tRNA_amidoTrase-B-like"/>
</dbReference>
<evidence type="ECO:0000259" key="8">
    <source>
        <dbReference type="SMART" id="SM00845"/>
    </source>
</evidence>
<feature type="domain" description="Asn/Gln amidotransferase" evidence="8">
    <location>
        <begin position="1"/>
        <end position="80"/>
    </location>
</feature>
<keyword evidence="5" id="KW-0648">Protein biosynthesis</keyword>
<dbReference type="InterPro" id="IPR018027">
    <property type="entry name" value="Asn/Gln_amidotransferase"/>
</dbReference>
<comment type="subunit">
    <text evidence="1">Heterotrimer of A, B and C subunits.</text>
</comment>
<dbReference type="Proteomes" id="UP000823613">
    <property type="component" value="Unassembled WGS sequence"/>
</dbReference>
<proteinExistence type="predicted"/>
<evidence type="ECO:0000256" key="7">
    <source>
        <dbReference type="ARBA" id="ARBA00047913"/>
    </source>
</evidence>
<evidence type="ECO:0000256" key="4">
    <source>
        <dbReference type="ARBA" id="ARBA00022840"/>
    </source>
</evidence>
<dbReference type="PANTHER" id="PTHR11659:SF0">
    <property type="entry name" value="GLUTAMYL-TRNA(GLN) AMIDOTRANSFERASE SUBUNIT B, MITOCHONDRIAL"/>
    <property type="match status" value="1"/>
</dbReference>
<comment type="caution">
    <text evidence="9">The sequence shown here is derived from an EMBL/GenBank/DDBJ whole genome shotgun (WGS) entry which is preliminary data.</text>
</comment>
<reference evidence="9" key="2">
    <citation type="journal article" date="2021" name="PeerJ">
        <title>Extensive microbial diversity within the chicken gut microbiome revealed by metagenomics and culture.</title>
        <authorList>
            <person name="Gilroy R."/>
            <person name="Ravi A."/>
            <person name="Getino M."/>
            <person name="Pursley I."/>
            <person name="Horton D.L."/>
            <person name="Alikhan N.F."/>
            <person name="Baker D."/>
            <person name="Gharbi K."/>
            <person name="Hall N."/>
            <person name="Watson M."/>
            <person name="Adriaenssens E.M."/>
            <person name="Foster-Nyarko E."/>
            <person name="Jarju S."/>
            <person name="Secka A."/>
            <person name="Antonio M."/>
            <person name="Oren A."/>
            <person name="Chaudhuri R.R."/>
            <person name="La Ragione R."/>
            <person name="Hildebrand F."/>
            <person name="Pallen M.J."/>
        </authorList>
    </citation>
    <scope>NUCLEOTIDE SEQUENCE</scope>
    <source>
        <strain evidence="9">11159</strain>
    </source>
</reference>